<proteinExistence type="predicted"/>
<dbReference type="CDD" id="cd07432">
    <property type="entry name" value="PHP_HisPPase"/>
    <property type="match status" value="1"/>
</dbReference>
<organism evidence="2 3">
    <name type="scientific">Methanobacterium bryantii</name>
    <dbReference type="NCBI Taxonomy" id="2161"/>
    <lineage>
        <taxon>Archaea</taxon>
        <taxon>Methanobacteriati</taxon>
        <taxon>Methanobacteriota</taxon>
        <taxon>Methanomada group</taxon>
        <taxon>Methanobacteria</taxon>
        <taxon>Methanobacteriales</taxon>
        <taxon>Methanobacteriaceae</taxon>
        <taxon>Methanobacterium</taxon>
    </lineage>
</organism>
<gene>
    <name evidence="2" type="ORF">ASJ80_02770</name>
</gene>
<protein>
    <recommendedName>
        <fullName evidence="1">Polymerase/histidinol phosphatase N-terminal domain-containing protein</fullName>
    </recommendedName>
</protein>
<dbReference type="RefSeq" id="WP_069583653.1">
    <property type="nucleotide sequence ID" value="NZ_LMVM01000033.1"/>
</dbReference>
<feature type="domain" description="Polymerase/histidinol phosphatase N-terminal" evidence="1">
    <location>
        <begin position="3"/>
        <end position="69"/>
    </location>
</feature>
<dbReference type="Pfam" id="PF02811">
    <property type="entry name" value="PHP"/>
    <property type="match status" value="1"/>
</dbReference>
<dbReference type="Gene3D" id="3.20.20.140">
    <property type="entry name" value="Metal-dependent hydrolases"/>
    <property type="match status" value="1"/>
</dbReference>
<dbReference type="InterPro" id="IPR003141">
    <property type="entry name" value="Pol/His_phosphatase_N"/>
</dbReference>
<dbReference type="OrthoDB" id="63337at2157"/>
<dbReference type="EMBL" id="LMVM01000033">
    <property type="protein sequence ID" value="PAV03957.1"/>
    <property type="molecule type" value="Genomic_DNA"/>
</dbReference>
<evidence type="ECO:0000259" key="1">
    <source>
        <dbReference type="SMART" id="SM00481"/>
    </source>
</evidence>
<accession>A0A2A2H3K5</accession>
<evidence type="ECO:0000313" key="2">
    <source>
        <dbReference type="EMBL" id="PAV03957.1"/>
    </source>
</evidence>
<dbReference type="InterPro" id="IPR004013">
    <property type="entry name" value="PHP_dom"/>
</dbReference>
<dbReference type="PANTHER" id="PTHR42924">
    <property type="entry name" value="EXONUCLEASE"/>
    <property type="match status" value="1"/>
</dbReference>
<dbReference type="GO" id="GO:0035312">
    <property type="term" value="F:5'-3' DNA exonuclease activity"/>
    <property type="evidence" value="ECO:0007669"/>
    <property type="project" value="TreeGrafter"/>
</dbReference>
<evidence type="ECO:0000313" key="3">
    <source>
        <dbReference type="Proteomes" id="UP000217784"/>
    </source>
</evidence>
<comment type="caution">
    <text evidence="2">The sequence shown here is derived from an EMBL/GenBank/DDBJ whole genome shotgun (WGS) entry which is preliminary data.</text>
</comment>
<dbReference type="InterPro" id="IPR052018">
    <property type="entry name" value="PHP_domain"/>
</dbReference>
<reference evidence="2 3" key="1">
    <citation type="journal article" date="2017" name="BMC Genomics">
        <title>Genomic analysis of methanogenic archaea reveals a shift towards energy conservation.</title>
        <authorList>
            <person name="Gilmore S.P."/>
            <person name="Henske J.K."/>
            <person name="Sexton J.A."/>
            <person name="Solomon K.V."/>
            <person name="Seppala S."/>
            <person name="Yoo J.I."/>
            <person name="Huyett L.M."/>
            <person name="Pressman A."/>
            <person name="Cogan J.Z."/>
            <person name="Kivenson V."/>
            <person name="Peng X."/>
            <person name="Tan Y."/>
            <person name="Valentine D.L."/>
            <person name="O'Malley M.A."/>
        </authorList>
    </citation>
    <scope>NUCLEOTIDE SEQUENCE [LARGE SCALE GENOMIC DNA]</scope>
    <source>
        <strain evidence="2 3">M.o.H.</strain>
    </source>
</reference>
<sequence>MIYDLHIHSKYSPDSLLKPEKIIKTAKNKGLDGVAITDHNTLKGGIEALKINKDPDFEIITGSEIRTEYGDVLGFFLNEEIEDRIFENVIDEIKSQGGISVLAHPYRHYNAPEEIIDKVNLVEGFNARSKSVYNMKSLALATKFNKSLTAGSDAHLYFEIGNGTISTEKNIEKSLKNGKTKIDGNESNYYLVHGLSVLIEKIKWLK</sequence>
<dbReference type="Pfam" id="PF13263">
    <property type="entry name" value="PHP_C"/>
    <property type="match status" value="1"/>
</dbReference>
<dbReference type="PANTHER" id="PTHR42924:SF3">
    <property type="entry name" value="POLYMERASE_HISTIDINOL PHOSPHATASE N-TERMINAL DOMAIN-CONTAINING PROTEIN"/>
    <property type="match status" value="1"/>
</dbReference>
<keyword evidence="3" id="KW-1185">Reference proteome</keyword>
<dbReference type="GO" id="GO:0004534">
    <property type="term" value="F:5'-3' RNA exonuclease activity"/>
    <property type="evidence" value="ECO:0007669"/>
    <property type="project" value="TreeGrafter"/>
</dbReference>
<dbReference type="Proteomes" id="UP000217784">
    <property type="component" value="Unassembled WGS sequence"/>
</dbReference>
<dbReference type="InterPro" id="IPR016195">
    <property type="entry name" value="Pol/histidinol_Pase-like"/>
</dbReference>
<dbReference type="SUPFAM" id="SSF89550">
    <property type="entry name" value="PHP domain-like"/>
    <property type="match status" value="1"/>
</dbReference>
<dbReference type="AlphaFoldDB" id="A0A2A2H3K5"/>
<name>A0A2A2H3K5_METBR</name>
<dbReference type="SMART" id="SM00481">
    <property type="entry name" value="POLIIIAc"/>
    <property type="match status" value="1"/>
</dbReference>